<proteinExistence type="predicted"/>
<dbReference type="AlphaFoldDB" id="A0A497ZEP2"/>
<dbReference type="EMBL" id="RCCT01000004">
    <property type="protein sequence ID" value="RLK03456.1"/>
    <property type="molecule type" value="Genomic_DNA"/>
</dbReference>
<sequence length="181" mass="19785">MPERRLVKERSRSSKARCGTAALAIFPVEGKSCCCQCGGSCVSEGVDAKVSFVRKSELQSLGLSVRIGLDLPNMQAVENGRIEPTLADAARCPNYRNAQNADFAKFEERSLRVFAETFWSNRYWELAGYAFDLICCSAEISRLLQVALIAKSGDGHCPELVFAILQSRSTCRSNQSSSSAS</sequence>
<gene>
    <name evidence="1" type="ORF">CLV75_2825</name>
</gene>
<name>A0A497ZEP2_9RHOB</name>
<accession>A0A497ZEP2</accession>
<comment type="caution">
    <text evidence="1">The sequence shown here is derived from an EMBL/GenBank/DDBJ whole genome shotgun (WGS) entry which is preliminary data.</text>
</comment>
<organism evidence="1 2">
    <name type="scientific">Ruegeria conchae</name>
    <dbReference type="NCBI Taxonomy" id="981384"/>
    <lineage>
        <taxon>Bacteria</taxon>
        <taxon>Pseudomonadati</taxon>
        <taxon>Pseudomonadota</taxon>
        <taxon>Alphaproteobacteria</taxon>
        <taxon>Rhodobacterales</taxon>
        <taxon>Roseobacteraceae</taxon>
        <taxon>Ruegeria</taxon>
    </lineage>
</organism>
<dbReference type="Proteomes" id="UP000271700">
    <property type="component" value="Unassembled WGS sequence"/>
</dbReference>
<reference evidence="1 2" key="1">
    <citation type="submission" date="2018-10" db="EMBL/GenBank/DDBJ databases">
        <title>Genomic Encyclopedia of Archaeal and Bacterial Type Strains, Phase II (KMG-II): from individual species to whole genera.</title>
        <authorList>
            <person name="Goeker M."/>
        </authorList>
    </citation>
    <scope>NUCLEOTIDE SEQUENCE [LARGE SCALE GENOMIC DNA]</scope>
    <source>
        <strain evidence="1 2">DSM 29317</strain>
    </source>
</reference>
<evidence type="ECO:0000313" key="2">
    <source>
        <dbReference type="Proteomes" id="UP000271700"/>
    </source>
</evidence>
<dbReference type="STRING" id="981384.GCA_000192475_00807"/>
<keyword evidence="2" id="KW-1185">Reference proteome</keyword>
<protein>
    <submittedName>
        <fullName evidence="1">Uncharacterized protein</fullName>
    </submittedName>
</protein>
<evidence type="ECO:0000313" key="1">
    <source>
        <dbReference type="EMBL" id="RLK03456.1"/>
    </source>
</evidence>